<gene>
    <name evidence="1" type="ORF">SS1G_01281</name>
</gene>
<dbReference type="SUPFAM" id="SSF54001">
    <property type="entry name" value="Cysteine proteinases"/>
    <property type="match status" value="1"/>
</dbReference>
<dbReference type="RefSeq" id="XP_001597087.1">
    <property type="nucleotide sequence ID" value="XM_001597037.1"/>
</dbReference>
<dbReference type="OMA" id="EFICDYA"/>
<evidence type="ECO:0000313" key="1">
    <source>
        <dbReference type="EMBL" id="EDN96355.1"/>
    </source>
</evidence>
<evidence type="ECO:0008006" key="3">
    <source>
        <dbReference type="Google" id="ProtNLM"/>
    </source>
</evidence>
<proteinExistence type="predicted"/>
<dbReference type="AlphaFoldDB" id="A7E7K3"/>
<name>A7E7K3_SCLS1</name>
<dbReference type="KEGG" id="ssl:SS1G_01281"/>
<dbReference type="HOGENOM" id="CLU_909625_0_0_1"/>
<reference evidence="2" key="1">
    <citation type="journal article" date="2011" name="PLoS Genet.">
        <title>Genomic analysis of the necrotrophic fungal pathogens Sclerotinia sclerotiorum and Botrytis cinerea.</title>
        <authorList>
            <person name="Amselem J."/>
            <person name="Cuomo C.A."/>
            <person name="van Kan J.A."/>
            <person name="Viaud M."/>
            <person name="Benito E.P."/>
            <person name="Couloux A."/>
            <person name="Coutinho P.M."/>
            <person name="de Vries R.P."/>
            <person name="Dyer P.S."/>
            <person name="Fillinger S."/>
            <person name="Fournier E."/>
            <person name="Gout L."/>
            <person name="Hahn M."/>
            <person name="Kohn L."/>
            <person name="Lapalu N."/>
            <person name="Plummer K.M."/>
            <person name="Pradier J.M."/>
            <person name="Quevillon E."/>
            <person name="Sharon A."/>
            <person name="Simon A."/>
            <person name="ten Have A."/>
            <person name="Tudzynski B."/>
            <person name="Tudzynski P."/>
            <person name="Wincker P."/>
            <person name="Andrew M."/>
            <person name="Anthouard V."/>
            <person name="Beever R.E."/>
            <person name="Beffa R."/>
            <person name="Benoit I."/>
            <person name="Bouzid O."/>
            <person name="Brault B."/>
            <person name="Chen Z."/>
            <person name="Choquer M."/>
            <person name="Collemare J."/>
            <person name="Cotton P."/>
            <person name="Danchin E.G."/>
            <person name="Da Silva C."/>
            <person name="Gautier A."/>
            <person name="Giraud C."/>
            <person name="Giraud T."/>
            <person name="Gonzalez C."/>
            <person name="Grossetete S."/>
            <person name="Guldener U."/>
            <person name="Henrissat B."/>
            <person name="Howlett B.J."/>
            <person name="Kodira C."/>
            <person name="Kretschmer M."/>
            <person name="Lappartient A."/>
            <person name="Leroch M."/>
            <person name="Levis C."/>
            <person name="Mauceli E."/>
            <person name="Neuveglise C."/>
            <person name="Oeser B."/>
            <person name="Pearson M."/>
            <person name="Poulain J."/>
            <person name="Poussereau N."/>
            <person name="Quesneville H."/>
            <person name="Rascle C."/>
            <person name="Schumacher J."/>
            <person name="Segurens B."/>
            <person name="Sexton A."/>
            <person name="Silva E."/>
            <person name="Sirven C."/>
            <person name="Soanes D.M."/>
            <person name="Talbot N.J."/>
            <person name="Templeton M."/>
            <person name="Yandava C."/>
            <person name="Yarden O."/>
            <person name="Zeng Q."/>
            <person name="Rollins J.A."/>
            <person name="Lebrun M.H."/>
            <person name="Dickman M."/>
        </authorList>
    </citation>
    <scope>NUCLEOTIDE SEQUENCE [LARGE SCALE GENOMIC DNA]</scope>
    <source>
        <strain evidence="2">ATCC 18683 / 1980 / Ss-1</strain>
    </source>
</reference>
<keyword evidence="2" id="KW-1185">Reference proteome</keyword>
<protein>
    <recommendedName>
        <fullName evidence="3">Ubiquitin-like protease family profile domain-containing protein</fullName>
    </recommendedName>
</protein>
<dbReference type="InParanoid" id="A7E7K3"/>
<dbReference type="InterPro" id="IPR038765">
    <property type="entry name" value="Papain-like_cys_pep_sf"/>
</dbReference>
<dbReference type="Proteomes" id="UP000001312">
    <property type="component" value="Unassembled WGS sequence"/>
</dbReference>
<dbReference type="GeneID" id="5493659"/>
<sequence length="306" mass="34285">MTTPLPTESNAGTGTELTKLEVFFSLAPENGILPKTSDGMVEFICDYANPVCTISPEAKTIDYLCSSEDDGLIRGGGAQCVETIISLLAAYLGNQAPLAQRFNPCDWKLRTGRSDVQEEGSADCGMYMISSVMCLAFGWDLLYDRRRGHEMANRRIRLAADLFYGGFEGYDDAENAHNAFYYPLNGIKPYNAVTENFLPILQYPGLLIRIILTSGVRNRSPVYYGCPGKKTLYEHCARNARFYPKFDRQEVSGSEISFAKFLSWVERYDVKREKEVPPFAKPLSEDGSDNGSWILPNVTDAHKQLW</sequence>
<evidence type="ECO:0000313" key="2">
    <source>
        <dbReference type="Proteomes" id="UP000001312"/>
    </source>
</evidence>
<accession>A7E7K3</accession>
<organism evidence="1 2">
    <name type="scientific">Sclerotinia sclerotiorum (strain ATCC 18683 / 1980 / Ss-1)</name>
    <name type="common">White mold</name>
    <name type="synonym">Whetzelinia sclerotiorum</name>
    <dbReference type="NCBI Taxonomy" id="665079"/>
    <lineage>
        <taxon>Eukaryota</taxon>
        <taxon>Fungi</taxon>
        <taxon>Dikarya</taxon>
        <taxon>Ascomycota</taxon>
        <taxon>Pezizomycotina</taxon>
        <taxon>Leotiomycetes</taxon>
        <taxon>Helotiales</taxon>
        <taxon>Sclerotiniaceae</taxon>
        <taxon>Sclerotinia</taxon>
    </lineage>
</organism>
<dbReference type="EMBL" id="CH476622">
    <property type="protein sequence ID" value="EDN96355.1"/>
    <property type="molecule type" value="Genomic_DNA"/>
</dbReference>